<dbReference type="KEGG" id="ctes:O987_22525"/>
<dbReference type="InterPro" id="IPR032623">
    <property type="entry name" value="FecR_N"/>
</dbReference>
<evidence type="ECO:0000259" key="2">
    <source>
        <dbReference type="Pfam" id="PF04773"/>
    </source>
</evidence>
<proteinExistence type="predicted"/>
<accession>A0A076PSA4</accession>
<feature type="compositionally biased region" description="Low complexity" evidence="1">
    <location>
        <begin position="88"/>
        <end position="102"/>
    </location>
</feature>
<feature type="region of interest" description="Disordered" evidence="1">
    <location>
        <begin position="88"/>
        <end position="111"/>
    </location>
</feature>
<evidence type="ECO:0000256" key="1">
    <source>
        <dbReference type="SAM" id="MobiDB-lite"/>
    </source>
</evidence>
<feature type="domain" description="FecR N-terminal" evidence="3">
    <location>
        <begin position="16"/>
        <end position="54"/>
    </location>
</feature>
<dbReference type="PANTHER" id="PTHR30273">
    <property type="entry name" value="PERIPLASMIC SIGNAL SENSOR AND SIGMA FACTOR ACTIVATOR FECR-RELATED"/>
    <property type="match status" value="1"/>
</dbReference>
<evidence type="ECO:0000313" key="5">
    <source>
        <dbReference type="Proteomes" id="UP000028782"/>
    </source>
</evidence>
<dbReference type="Proteomes" id="UP000028782">
    <property type="component" value="Chromosome"/>
</dbReference>
<sequence>MRKPPLQTGDASRIREEALDWFVRRQGEGFGANDEQMFQNWLAADKANSDAFSHWQGEWQSFDEIPQSMRSMLQRNLAYEQAMDAASASGAARAGARGPSPSQQEAPTTPSRRQVLKSAFALAAIAAVTGGTSLLAWNHWQAQPVFTQAFSTQRGQQVEVPLPDGSRLRLDTSTRLEVTYYRQRREVRLIDGQAVFAVQSDADWPFHVFAGPICVTVVGTRFSVRHTPGMPANMGVHVAVEEGKVRVMRMAGDAEKAAASSDVGDAINLSAGQQVSSDAAGVLSAVSAVSNAGIALWRGNRVSFDNLRLDRAFAEMSRYVDLPLVIRDPAVAALPITGVFDPRDTATLRRVLPVSLPVRLKETGSGVTEVVLAR</sequence>
<evidence type="ECO:0000259" key="3">
    <source>
        <dbReference type="Pfam" id="PF16220"/>
    </source>
</evidence>
<dbReference type="PANTHER" id="PTHR30273:SF2">
    <property type="entry name" value="PROTEIN FECR"/>
    <property type="match status" value="1"/>
</dbReference>
<dbReference type="Pfam" id="PF04773">
    <property type="entry name" value="FecR"/>
    <property type="match status" value="1"/>
</dbReference>
<dbReference type="AlphaFoldDB" id="A0A076PSA4"/>
<protein>
    <submittedName>
        <fullName evidence="4">Uncharacterized protein</fullName>
    </submittedName>
</protein>
<dbReference type="HOGENOM" id="CLU_050192_0_2_4"/>
<dbReference type="PIRSF" id="PIRSF018266">
    <property type="entry name" value="FecR"/>
    <property type="match status" value="1"/>
</dbReference>
<gene>
    <name evidence="4" type="ORF">O987_22525</name>
</gene>
<reference evidence="4 5" key="1">
    <citation type="journal article" date="2014" name="Genome Announc.">
        <title>Complete Genome Sequence of Polychlorinated Biphenyl Degrader Comamonas testosteroni TK102 (NBRC 109938).</title>
        <authorList>
            <person name="Fukuda K."/>
            <person name="Hosoyama A."/>
            <person name="Tsuchikane K."/>
            <person name="Ohji S."/>
            <person name="Yamazoe A."/>
            <person name="Fujita N."/>
            <person name="Shintani M."/>
            <person name="Kimbara K."/>
        </authorList>
    </citation>
    <scope>NUCLEOTIDE SEQUENCE [LARGE SCALE GENOMIC DNA]</scope>
    <source>
        <strain evidence="4">TK102</strain>
    </source>
</reference>
<feature type="domain" description="FecR protein" evidence="2">
    <location>
        <begin position="150"/>
        <end position="246"/>
    </location>
</feature>
<dbReference type="InterPro" id="IPR006860">
    <property type="entry name" value="FecR"/>
</dbReference>
<name>A0A076PSA4_COMTE</name>
<dbReference type="EMBL" id="CP006704">
    <property type="protein sequence ID" value="AIJ48593.1"/>
    <property type="molecule type" value="Genomic_DNA"/>
</dbReference>
<evidence type="ECO:0000313" key="4">
    <source>
        <dbReference type="EMBL" id="AIJ48593.1"/>
    </source>
</evidence>
<dbReference type="GO" id="GO:0016989">
    <property type="term" value="F:sigma factor antagonist activity"/>
    <property type="evidence" value="ECO:0007669"/>
    <property type="project" value="TreeGrafter"/>
</dbReference>
<organism evidence="4 5">
    <name type="scientific">Comamonas testosteroni TK102</name>
    <dbReference type="NCBI Taxonomy" id="1392005"/>
    <lineage>
        <taxon>Bacteria</taxon>
        <taxon>Pseudomonadati</taxon>
        <taxon>Pseudomonadota</taxon>
        <taxon>Betaproteobacteria</taxon>
        <taxon>Burkholderiales</taxon>
        <taxon>Comamonadaceae</taxon>
        <taxon>Comamonas</taxon>
    </lineage>
</organism>
<dbReference type="Gene3D" id="2.60.120.1440">
    <property type="match status" value="1"/>
</dbReference>
<dbReference type="Pfam" id="PF16220">
    <property type="entry name" value="DUF4880"/>
    <property type="match status" value="1"/>
</dbReference>
<dbReference type="InterPro" id="IPR012373">
    <property type="entry name" value="Ferrdict_sens_TM"/>
</dbReference>
<dbReference type="RefSeq" id="WP_043374701.1">
    <property type="nucleotide sequence ID" value="NZ_CP006704.1"/>
</dbReference>